<dbReference type="Proteomes" id="UP000004430">
    <property type="component" value="Unassembled WGS sequence"/>
</dbReference>
<comment type="caution">
    <text evidence="1">The sequence shown here is derived from an EMBL/GenBank/DDBJ whole genome shotgun (WGS) entry which is preliminary data.</text>
</comment>
<organism evidence="1 2">
    <name type="scientific">Yersinia pestis biovar Orientalis str. IP275</name>
    <dbReference type="NCBI Taxonomy" id="373665"/>
    <lineage>
        <taxon>Bacteria</taxon>
        <taxon>Pseudomonadati</taxon>
        <taxon>Pseudomonadota</taxon>
        <taxon>Gammaproteobacteria</taxon>
        <taxon>Enterobacterales</taxon>
        <taxon>Yersiniaceae</taxon>
        <taxon>Yersinia</taxon>
    </lineage>
</organism>
<name>A0AAV3BFM2_YERPE</name>
<reference evidence="1 2" key="2">
    <citation type="submission" date="2010-03" db="EMBL/GenBank/DDBJ databases">
        <authorList>
            <person name="Payne S.H."/>
            <person name="Sutton G.G."/>
        </authorList>
    </citation>
    <scope>NUCLEOTIDE SEQUENCE [LARGE SCALE GENOMIC DNA]</scope>
    <source>
        <strain evidence="1 2">IP275</strain>
    </source>
</reference>
<accession>A0AAV3BFM2</accession>
<evidence type="ECO:0000313" key="2">
    <source>
        <dbReference type="Proteomes" id="UP000004430"/>
    </source>
</evidence>
<gene>
    <name evidence="1" type="ORF">YPIP275_1668</name>
</gene>
<reference evidence="1 2" key="1">
    <citation type="submission" date="2008-01" db="EMBL/GenBank/DDBJ databases">
        <title>Yersinia pestis Strain IP275 project at JCVI/TIGR.</title>
        <authorList>
            <person name="Ravel J."/>
            <person name="Eppinger M."/>
            <person name="Fricke W.F."/>
            <person name="Rosovitz M."/>
            <person name="Lindler L.E."/>
            <person name="Bearden S."/>
            <person name="Shriefer M."/>
        </authorList>
    </citation>
    <scope>NUCLEOTIDE SEQUENCE [LARGE SCALE GENOMIC DNA]</scope>
    <source>
        <strain evidence="1 2">IP275</strain>
    </source>
</reference>
<dbReference type="AlphaFoldDB" id="A0AAV3BFM2"/>
<evidence type="ECO:0000313" key="1">
    <source>
        <dbReference type="EMBL" id="EDR31464.1"/>
    </source>
</evidence>
<protein>
    <submittedName>
        <fullName evidence="1">Uncharacterized protein</fullName>
    </submittedName>
</protein>
<proteinExistence type="predicted"/>
<dbReference type="EMBL" id="AAOS02000021">
    <property type="protein sequence ID" value="EDR31464.1"/>
    <property type="molecule type" value="Genomic_DNA"/>
</dbReference>
<sequence length="43" mass="5054">MQLYHQNATLSPKCNSIAIIANRSVRYYCHVLHVVFIDLRHID</sequence>